<evidence type="ECO:0000313" key="1">
    <source>
        <dbReference type="EMBL" id="KAH7923930.1"/>
    </source>
</evidence>
<sequence length="596" mass="66387">MSVPQTLPTLEKLGSSLPPDLDIQLVTEKWFAEFAAGLQTIDVDRIVNLFIDGDIFWRDALALTWDLRTFRGAPAIKQFLADQLHIFTISSATLRKNLVTLETPFPDIAWIQGFFDFETAVGLATGIFRLVPLADGTWKAHTVYTDLEGLKGHPELRGPLRDHQPNHGKWAAKRAREVEFLDEEPTVLIVGGGQSGLAVAARLKMLGLSALVVEKHERIGDNWRKRYASLCLNSPVWFQHMPYISFPITWPVYIPAMKFGDWLESYAHSLELNVWTSSAVTKIAAGLKKRWSVIVKRQDGRERVFEVDHVVCALGVGNVPRMPEFSGMNEFQGQILHSSQYTQGTDYVGRKVVVIGACNSGHDICGDLAESGVDVTMYQRNPTYIMSWNKGIPKMLAPLYWEGGPPTEIADQIYASYPNPLMSLLQQRTVKEITELDKDLLDGLRARGFKLLENSAGFLQLAWSRAGGYYLNFGASDRIIDGTIKLKSDSLISHFTSTGLAFEDGSKMDADAVILATGFSDARMAYRVLLGDELGSKVSRMGGLDEEGEHIGLWREVGLPGLWCMTGALLITRTYSKHVALQIKAQEEGLFGTRYR</sequence>
<name>A0ACB8BEZ1_9AGAM</name>
<proteinExistence type="predicted"/>
<comment type="caution">
    <text evidence="1">The sequence shown here is derived from an EMBL/GenBank/DDBJ whole genome shotgun (WGS) entry which is preliminary data.</text>
</comment>
<keyword evidence="2" id="KW-1185">Reference proteome</keyword>
<evidence type="ECO:0000313" key="2">
    <source>
        <dbReference type="Proteomes" id="UP000790709"/>
    </source>
</evidence>
<gene>
    <name evidence="1" type="ORF">BV22DRAFT_1035756</name>
</gene>
<dbReference type="EMBL" id="MU266438">
    <property type="protein sequence ID" value="KAH7923930.1"/>
    <property type="molecule type" value="Genomic_DNA"/>
</dbReference>
<reference evidence="1" key="1">
    <citation type="journal article" date="2021" name="New Phytol.">
        <title>Evolutionary innovations through gain and loss of genes in the ectomycorrhizal Boletales.</title>
        <authorList>
            <person name="Wu G."/>
            <person name="Miyauchi S."/>
            <person name="Morin E."/>
            <person name="Kuo A."/>
            <person name="Drula E."/>
            <person name="Varga T."/>
            <person name="Kohler A."/>
            <person name="Feng B."/>
            <person name="Cao Y."/>
            <person name="Lipzen A."/>
            <person name="Daum C."/>
            <person name="Hundley H."/>
            <person name="Pangilinan J."/>
            <person name="Johnson J."/>
            <person name="Barry K."/>
            <person name="LaButti K."/>
            <person name="Ng V."/>
            <person name="Ahrendt S."/>
            <person name="Min B."/>
            <person name="Choi I.G."/>
            <person name="Park H."/>
            <person name="Plett J.M."/>
            <person name="Magnuson J."/>
            <person name="Spatafora J.W."/>
            <person name="Nagy L.G."/>
            <person name="Henrissat B."/>
            <person name="Grigoriev I.V."/>
            <person name="Yang Z.L."/>
            <person name="Xu J."/>
            <person name="Martin F.M."/>
        </authorList>
    </citation>
    <scope>NUCLEOTIDE SEQUENCE</scope>
    <source>
        <strain evidence="1">KUC20120723A-06</strain>
    </source>
</reference>
<protein>
    <submittedName>
        <fullName evidence="1">FAD/NAD(P)-binding domain-containing protein</fullName>
    </submittedName>
</protein>
<organism evidence="1 2">
    <name type="scientific">Leucogyrophana mollusca</name>
    <dbReference type="NCBI Taxonomy" id="85980"/>
    <lineage>
        <taxon>Eukaryota</taxon>
        <taxon>Fungi</taxon>
        <taxon>Dikarya</taxon>
        <taxon>Basidiomycota</taxon>
        <taxon>Agaricomycotina</taxon>
        <taxon>Agaricomycetes</taxon>
        <taxon>Agaricomycetidae</taxon>
        <taxon>Boletales</taxon>
        <taxon>Boletales incertae sedis</taxon>
        <taxon>Leucogyrophana</taxon>
    </lineage>
</organism>
<dbReference type="Proteomes" id="UP000790709">
    <property type="component" value="Unassembled WGS sequence"/>
</dbReference>
<accession>A0ACB8BEZ1</accession>